<evidence type="ECO:0000313" key="3">
    <source>
        <dbReference type="Proteomes" id="UP000265520"/>
    </source>
</evidence>
<dbReference type="AlphaFoldDB" id="A0A392MRV7"/>
<reference evidence="2 3" key="1">
    <citation type="journal article" date="2018" name="Front. Plant Sci.">
        <title>Red Clover (Trifolium pratense) and Zigzag Clover (T. medium) - A Picture of Genomic Similarities and Differences.</title>
        <authorList>
            <person name="Dluhosova J."/>
            <person name="Istvanek J."/>
            <person name="Nedelnik J."/>
            <person name="Repkova J."/>
        </authorList>
    </citation>
    <scope>NUCLEOTIDE SEQUENCE [LARGE SCALE GENOMIC DNA]</scope>
    <source>
        <strain evidence="3">cv. 10/8</strain>
        <tissue evidence="2">Leaf</tissue>
    </source>
</reference>
<organism evidence="2 3">
    <name type="scientific">Trifolium medium</name>
    <dbReference type="NCBI Taxonomy" id="97028"/>
    <lineage>
        <taxon>Eukaryota</taxon>
        <taxon>Viridiplantae</taxon>
        <taxon>Streptophyta</taxon>
        <taxon>Embryophyta</taxon>
        <taxon>Tracheophyta</taxon>
        <taxon>Spermatophyta</taxon>
        <taxon>Magnoliopsida</taxon>
        <taxon>eudicotyledons</taxon>
        <taxon>Gunneridae</taxon>
        <taxon>Pentapetalae</taxon>
        <taxon>rosids</taxon>
        <taxon>fabids</taxon>
        <taxon>Fabales</taxon>
        <taxon>Fabaceae</taxon>
        <taxon>Papilionoideae</taxon>
        <taxon>50 kb inversion clade</taxon>
        <taxon>NPAAA clade</taxon>
        <taxon>Hologalegina</taxon>
        <taxon>IRL clade</taxon>
        <taxon>Trifolieae</taxon>
        <taxon>Trifolium</taxon>
    </lineage>
</organism>
<proteinExistence type="predicted"/>
<evidence type="ECO:0000313" key="2">
    <source>
        <dbReference type="EMBL" id="MCH90181.1"/>
    </source>
</evidence>
<comment type="caution">
    <text evidence="2">The sequence shown here is derived from an EMBL/GenBank/DDBJ whole genome shotgun (WGS) entry which is preliminary data.</text>
</comment>
<name>A0A392MRV7_9FABA</name>
<protein>
    <submittedName>
        <fullName evidence="2">Uncharacterized protein</fullName>
    </submittedName>
</protein>
<gene>
    <name evidence="2" type="ORF">A2U01_0011092</name>
</gene>
<dbReference type="EMBL" id="LXQA010017770">
    <property type="protein sequence ID" value="MCH90181.1"/>
    <property type="molecule type" value="Genomic_DNA"/>
</dbReference>
<accession>A0A392MRV7</accession>
<keyword evidence="3" id="KW-1185">Reference proteome</keyword>
<feature type="compositionally biased region" description="Basic and acidic residues" evidence="1">
    <location>
        <begin position="23"/>
        <end position="41"/>
    </location>
</feature>
<feature type="non-terminal residue" evidence="2">
    <location>
        <position position="1"/>
    </location>
</feature>
<evidence type="ECO:0000256" key="1">
    <source>
        <dbReference type="SAM" id="MobiDB-lite"/>
    </source>
</evidence>
<sequence>CLTCVFLLCNRVRGTGESTTSSFRRERVAERQREGEPLKLEEPEEEHDDVEMHVAQPEPQEEEQAQGQREHFHNPFEGMPEPSVFPRELMASGDKPLDSRPYITLQQIEQDTMISSSYRRRMRLDQLIGRLNFHSTRRVVGHEYLRPSVRSNGHIRFTNMKLQNDDDLRTMFSIFSQYSTKGPIELDTKLVRSVEDICLSLIHLRTFDEITTCIVEPDDNEVVNLSDP</sequence>
<feature type="region of interest" description="Disordered" evidence="1">
    <location>
        <begin position="16"/>
        <end position="75"/>
    </location>
</feature>
<dbReference type="Proteomes" id="UP000265520">
    <property type="component" value="Unassembled WGS sequence"/>
</dbReference>